<feature type="compositionally biased region" description="Basic and acidic residues" evidence="1">
    <location>
        <begin position="650"/>
        <end position="665"/>
    </location>
</feature>
<dbReference type="EMBL" id="JACGWN010000014">
    <property type="protein sequence ID" value="KAL0406913.1"/>
    <property type="molecule type" value="Genomic_DNA"/>
</dbReference>
<feature type="compositionally biased region" description="Polar residues" evidence="1">
    <location>
        <begin position="471"/>
        <end position="491"/>
    </location>
</feature>
<dbReference type="InterPro" id="IPR057600">
    <property type="entry name" value="TORTIFOLIA1/SINE1-2_N"/>
</dbReference>
<gene>
    <name evidence="3" type="ORF">Slati_4005200</name>
</gene>
<feature type="domain" description="TOG" evidence="2">
    <location>
        <begin position="74"/>
        <end position="311"/>
    </location>
</feature>
<dbReference type="SUPFAM" id="SSF48371">
    <property type="entry name" value="ARM repeat"/>
    <property type="match status" value="1"/>
</dbReference>
<dbReference type="InterPro" id="IPR057599">
    <property type="entry name" value="TORTIFOLIA1/TORL1-2_C"/>
</dbReference>
<dbReference type="AlphaFoldDB" id="A0AAW2TQX2"/>
<feature type="region of interest" description="Disordered" evidence="1">
    <location>
        <begin position="461"/>
        <end position="491"/>
    </location>
</feature>
<sequence length="847" mass="91829">MPVQESTMGGSQRSTKPSKPPNQTAPNSRSSSASSSSSVSSHLAMVELKQRILTSLNKLADRDTHQIAVEDLEKIIQSLSSDGVSMLLNCLYDAANDPKPALKKEGVRLLATLCATHTDAAAAHLTKIIAHIVKRLKDSDSLVRESCRDAIGSLAGLYLKGGNGGDSVVSLFLKPLFEVMSENTKAAQGGAAMCLAKMVECASDPPLITFQKLCTRVCKYLNSPNFMAKASMRVVSSLSQVGAITPQSLEPLLQSIHGCLSSSDWATRKAAADTLSVLSLNTGNITAEGATSTLNALEACRFDKVKPVRESMSEALQLWKKIAGKGDGSSDEHKASSHDGDASDSADPSKRKDVPNPDDRESEKSVKDSSSGSSPTDPNLKGKGNDIWDKAFGILKKKAPALTDKELNPEFFQKLENRVSVPVEVILPRRCFNPSNSQNEGGSESNADPSENARLKYESMERGTNGDHNQRNSCGTYPDFSRTSGQSEGSMNNKGNWLAIQRQLLLLERQQAHLMNMLQDFMGGSHDSMMTLEDRVLGLERVVEDMARGLSISSGRRGGSTMVGFEGSSNRSLNKYNGFPDYSSGKLARGSDGRMHFAERFAAFDGVASGMKSRGPSWRSDPDAWDYHAYGRNGHMGSRRPAGGGPIDIRFGKSETEDDQVGSRKAWEKGAGEDNGVARSARVAIPEMTAEALGDDRAVQDRDPVWTSWSNAMDALHVGDMDSAFAEVLSTGEDLLLVKLMDKTGPVIDQLSNEVASELLNAISQLLMEENLFDMCLYWVQQLADIIMENGPDVLGIPMEVKREILLNLQEASSSIDLPEDWEGSAPDQLLLQLASAWEIDLQHFEK</sequence>
<dbReference type="PANTHER" id="PTHR31355:SF7">
    <property type="entry name" value="MICROTUBULE-ASSOCIATED PROTEIN TORTIFOLIA1"/>
    <property type="match status" value="1"/>
</dbReference>
<dbReference type="Pfam" id="PF24714">
    <property type="entry name" value="TOR1L1_N"/>
    <property type="match status" value="1"/>
</dbReference>
<dbReference type="InterPro" id="IPR016024">
    <property type="entry name" value="ARM-type_fold"/>
</dbReference>
<dbReference type="InterPro" id="IPR033337">
    <property type="entry name" value="TORTIFOLIA1/SINE1-2"/>
</dbReference>
<comment type="caution">
    <text evidence="3">The sequence shown here is derived from an EMBL/GenBank/DDBJ whole genome shotgun (WGS) entry which is preliminary data.</text>
</comment>
<dbReference type="InterPro" id="IPR034085">
    <property type="entry name" value="TOG"/>
</dbReference>
<feature type="compositionally biased region" description="Basic and acidic residues" evidence="1">
    <location>
        <begin position="328"/>
        <end position="367"/>
    </location>
</feature>
<name>A0AAW2TQX2_9LAMI</name>
<dbReference type="Pfam" id="PF24713">
    <property type="entry name" value="TOR1L1_C"/>
    <property type="match status" value="1"/>
</dbReference>
<protein>
    <submittedName>
        <fullName evidence="3">Microtubule-associated protein TORTIFOLIA1</fullName>
    </submittedName>
</protein>
<evidence type="ECO:0000313" key="3">
    <source>
        <dbReference type="EMBL" id="KAL0406913.1"/>
    </source>
</evidence>
<reference evidence="3" key="2">
    <citation type="journal article" date="2024" name="Plant">
        <title>Genomic evolution and insights into agronomic trait innovations of Sesamum species.</title>
        <authorList>
            <person name="Miao H."/>
            <person name="Wang L."/>
            <person name="Qu L."/>
            <person name="Liu H."/>
            <person name="Sun Y."/>
            <person name="Le M."/>
            <person name="Wang Q."/>
            <person name="Wei S."/>
            <person name="Zheng Y."/>
            <person name="Lin W."/>
            <person name="Duan Y."/>
            <person name="Cao H."/>
            <person name="Xiong S."/>
            <person name="Wang X."/>
            <person name="Wei L."/>
            <person name="Li C."/>
            <person name="Ma Q."/>
            <person name="Ju M."/>
            <person name="Zhao R."/>
            <person name="Li G."/>
            <person name="Mu C."/>
            <person name="Tian Q."/>
            <person name="Mei H."/>
            <person name="Zhang T."/>
            <person name="Gao T."/>
            <person name="Zhang H."/>
        </authorList>
    </citation>
    <scope>NUCLEOTIDE SEQUENCE</scope>
    <source>
        <strain evidence="3">KEN1</strain>
    </source>
</reference>
<reference evidence="3" key="1">
    <citation type="submission" date="2020-06" db="EMBL/GenBank/DDBJ databases">
        <authorList>
            <person name="Li T."/>
            <person name="Hu X."/>
            <person name="Zhang T."/>
            <person name="Song X."/>
            <person name="Zhang H."/>
            <person name="Dai N."/>
            <person name="Sheng W."/>
            <person name="Hou X."/>
            <person name="Wei L."/>
        </authorList>
    </citation>
    <scope>NUCLEOTIDE SEQUENCE</scope>
    <source>
        <strain evidence="3">KEN1</strain>
        <tissue evidence="3">Leaf</tissue>
    </source>
</reference>
<feature type="region of interest" description="Disordered" evidence="1">
    <location>
        <begin position="324"/>
        <end position="385"/>
    </location>
</feature>
<dbReference type="GO" id="GO:0009826">
    <property type="term" value="P:unidimensional cell growth"/>
    <property type="evidence" value="ECO:0007669"/>
    <property type="project" value="TreeGrafter"/>
</dbReference>
<feature type="region of interest" description="Disordered" evidence="1">
    <location>
        <begin position="636"/>
        <end position="665"/>
    </location>
</feature>
<dbReference type="Gene3D" id="1.25.10.10">
    <property type="entry name" value="Leucine-rich Repeat Variant"/>
    <property type="match status" value="2"/>
</dbReference>
<dbReference type="SMART" id="SM01349">
    <property type="entry name" value="TOG"/>
    <property type="match status" value="1"/>
</dbReference>
<dbReference type="GO" id="GO:0008017">
    <property type="term" value="F:microtubule binding"/>
    <property type="evidence" value="ECO:0007669"/>
    <property type="project" value="InterPro"/>
</dbReference>
<feature type="region of interest" description="Disordered" evidence="1">
    <location>
        <begin position="1"/>
        <end position="38"/>
    </location>
</feature>
<feature type="compositionally biased region" description="Low complexity" evidence="1">
    <location>
        <begin position="28"/>
        <end position="38"/>
    </location>
</feature>
<accession>A0AAW2TQX2</accession>
<proteinExistence type="predicted"/>
<evidence type="ECO:0000259" key="2">
    <source>
        <dbReference type="SMART" id="SM01349"/>
    </source>
</evidence>
<organism evidence="3">
    <name type="scientific">Sesamum latifolium</name>
    <dbReference type="NCBI Taxonomy" id="2727402"/>
    <lineage>
        <taxon>Eukaryota</taxon>
        <taxon>Viridiplantae</taxon>
        <taxon>Streptophyta</taxon>
        <taxon>Embryophyta</taxon>
        <taxon>Tracheophyta</taxon>
        <taxon>Spermatophyta</taxon>
        <taxon>Magnoliopsida</taxon>
        <taxon>eudicotyledons</taxon>
        <taxon>Gunneridae</taxon>
        <taxon>Pentapetalae</taxon>
        <taxon>asterids</taxon>
        <taxon>lamiids</taxon>
        <taxon>Lamiales</taxon>
        <taxon>Pedaliaceae</taxon>
        <taxon>Sesamum</taxon>
    </lineage>
</organism>
<feature type="compositionally biased region" description="Basic and acidic residues" evidence="1">
    <location>
        <begin position="461"/>
        <end position="470"/>
    </location>
</feature>
<evidence type="ECO:0000256" key="1">
    <source>
        <dbReference type="SAM" id="MobiDB-lite"/>
    </source>
</evidence>
<dbReference type="GO" id="GO:0010031">
    <property type="term" value="P:circumnutation"/>
    <property type="evidence" value="ECO:0007669"/>
    <property type="project" value="TreeGrafter"/>
</dbReference>
<feature type="compositionally biased region" description="Polar residues" evidence="1">
    <location>
        <begin position="1"/>
        <end position="27"/>
    </location>
</feature>
<dbReference type="GO" id="GO:0010005">
    <property type="term" value="C:cortical microtubule, transverse to long axis"/>
    <property type="evidence" value="ECO:0007669"/>
    <property type="project" value="TreeGrafter"/>
</dbReference>
<dbReference type="InterPro" id="IPR011989">
    <property type="entry name" value="ARM-like"/>
</dbReference>
<dbReference type="PANTHER" id="PTHR31355">
    <property type="entry name" value="MICROTUBULE-ASSOCIATED PROTEIN TORTIFOLIA1"/>
    <property type="match status" value="1"/>
</dbReference>